<dbReference type="GO" id="GO:0006508">
    <property type="term" value="P:proteolysis"/>
    <property type="evidence" value="ECO:0007669"/>
    <property type="project" value="UniProtKB-KW"/>
</dbReference>
<keyword evidence="3" id="KW-0645">Protease</keyword>
<dbReference type="InterPro" id="IPR050570">
    <property type="entry name" value="Cell_wall_metabolism_enzyme"/>
</dbReference>
<proteinExistence type="predicted"/>
<reference evidence="11 12" key="1">
    <citation type="submission" date="2019-01" db="EMBL/GenBank/DDBJ databases">
        <title>Zoogloea oleivorans genome sequencing and assembly.</title>
        <authorList>
            <person name="Tancsics A."/>
            <person name="Farkas M."/>
            <person name="Kriszt B."/>
            <person name="Maroti G."/>
            <person name="Horvath B."/>
        </authorList>
    </citation>
    <scope>NUCLEOTIDE SEQUENCE [LARGE SCALE GENOMIC DNA]</scope>
    <source>
        <strain evidence="11 12">Buc</strain>
    </source>
</reference>
<feature type="transmembrane region" description="Helical" evidence="8">
    <location>
        <begin position="23"/>
        <end position="44"/>
    </location>
</feature>
<dbReference type="OrthoDB" id="9815245at2"/>
<dbReference type="Proteomes" id="UP000389128">
    <property type="component" value="Unassembled WGS sequence"/>
</dbReference>
<feature type="domain" description="Csd3-like second N-terminal" evidence="10">
    <location>
        <begin position="172"/>
        <end position="291"/>
    </location>
</feature>
<evidence type="ECO:0000256" key="2">
    <source>
        <dbReference type="ARBA" id="ARBA00004196"/>
    </source>
</evidence>
<evidence type="ECO:0000256" key="6">
    <source>
        <dbReference type="ARBA" id="ARBA00022833"/>
    </source>
</evidence>
<dbReference type="InterPro" id="IPR045834">
    <property type="entry name" value="Csd3_N2"/>
</dbReference>
<dbReference type="GO" id="GO:0046872">
    <property type="term" value="F:metal ion binding"/>
    <property type="evidence" value="ECO:0007669"/>
    <property type="project" value="UniProtKB-KW"/>
</dbReference>
<feature type="domain" description="M23ase beta-sheet core" evidence="9">
    <location>
        <begin position="303"/>
        <end position="399"/>
    </location>
</feature>
<name>A0A6C2D655_9RHOO</name>
<dbReference type="Gene3D" id="2.70.70.10">
    <property type="entry name" value="Glucose Permease (Domain IIA)"/>
    <property type="match status" value="1"/>
</dbReference>
<evidence type="ECO:0000259" key="9">
    <source>
        <dbReference type="Pfam" id="PF01551"/>
    </source>
</evidence>
<comment type="cofactor">
    <cofactor evidence="1">
        <name>Zn(2+)</name>
        <dbReference type="ChEBI" id="CHEBI:29105"/>
    </cofactor>
</comment>
<keyword evidence="4" id="KW-0479">Metal-binding</keyword>
<dbReference type="InterPro" id="IPR016047">
    <property type="entry name" value="M23ase_b-sheet_dom"/>
</dbReference>
<dbReference type="SUPFAM" id="SSF51261">
    <property type="entry name" value="Duplicated hybrid motif"/>
    <property type="match status" value="1"/>
</dbReference>
<comment type="subcellular location">
    <subcellularLocation>
        <location evidence="2">Cell envelope</location>
    </subcellularLocation>
</comment>
<dbReference type="CDD" id="cd12797">
    <property type="entry name" value="M23_peptidase"/>
    <property type="match status" value="1"/>
</dbReference>
<dbReference type="Pfam" id="PF01551">
    <property type="entry name" value="Peptidase_M23"/>
    <property type="match status" value="1"/>
</dbReference>
<dbReference type="AlphaFoldDB" id="A0A6C2D655"/>
<evidence type="ECO:0000256" key="1">
    <source>
        <dbReference type="ARBA" id="ARBA00001947"/>
    </source>
</evidence>
<evidence type="ECO:0000256" key="7">
    <source>
        <dbReference type="ARBA" id="ARBA00023049"/>
    </source>
</evidence>
<dbReference type="InterPro" id="IPR011055">
    <property type="entry name" value="Dup_hybrid_motif"/>
</dbReference>
<dbReference type="GO" id="GO:0030313">
    <property type="term" value="C:cell envelope"/>
    <property type="evidence" value="ECO:0007669"/>
    <property type="project" value="UniProtKB-SubCell"/>
</dbReference>
<dbReference type="Pfam" id="PF19425">
    <property type="entry name" value="Csd3_N2"/>
    <property type="match status" value="1"/>
</dbReference>
<evidence type="ECO:0000256" key="4">
    <source>
        <dbReference type="ARBA" id="ARBA00022723"/>
    </source>
</evidence>
<sequence length="441" mass="47701">MLGEKTAILAHLKKLREGDPVQLWRLASVTLGSLVGMAAAIAVMPGAATAPPTTETIVEQLGTLPVSISRNDPRPFIREDRIRSGESLAGALRRLGLSNSDIAAQASSPRIIKDLAGTFRPGTLITVASTAEGGLHSASLTLPGSDNTYVLETQNGKLQVTQKALMLDSRTHMQSGVIQSSLFAAMDSAGLPDSVAEELAKIFGDDIDFHTDLKKGDRFSVIYEIFYHQGRAIRAGRILAAEFINQGTHHSAYLFTNQNGHQDYYNRDGKSRKEGFLRSPLEFSRVSSGFSMRLHPVFGTWREHKGVDYAAPHGTAVKATSDGAVEFVGQQNGYGNFIVLRHGDKYTTGYGHLSSFAHGLKPGSRVTQGETIGYVGSTGWATGPHLHYEFRINNVHQDPLKVSLPNATPLNGNSLTSFHTQIAPLSARLTQLQESKTALLD</sequence>
<keyword evidence="7" id="KW-0482">Metalloprotease</keyword>
<protein>
    <submittedName>
        <fullName evidence="11">M23 family peptidase</fullName>
    </submittedName>
</protein>
<evidence type="ECO:0000313" key="12">
    <source>
        <dbReference type="Proteomes" id="UP000389128"/>
    </source>
</evidence>
<evidence type="ECO:0000259" key="10">
    <source>
        <dbReference type="Pfam" id="PF19425"/>
    </source>
</evidence>
<keyword evidence="12" id="KW-1185">Reference proteome</keyword>
<gene>
    <name evidence="11" type="ORF">ETQ85_04780</name>
</gene>
<dbReference type="GO" id="GO:0004222">
    <property type="term" value="F:metalloendopeptidase activity"/>
    <property type="evidence" value="ECO:0007669"/>
    <property type="project" value="TreeGrafter"/>
</dbReference>
<organism evidence="11 12">
    <name type="scientific">Zoogloea oleivorans</name>
    <dbReference type="NCBI Taxonomy" id="1552750"/>
    <lineage>
        <taxon>Bacteria</taxon>
        <taxon>Pseudomonadati</taxon>
        <taxon>Pseudomonadota</taxon>
        <taxon>Betaproteobacteria</taxon>
        <taxon>Rhodocyclales</taxon>
        <taxon>Zoogloeaceae</taxon>
        <taxon>Zoogloea</taxon>
    </lineage>
</organism>
<keyword evidence="5" id="KW-0378">Hydrolase</keyword>
<evidence type="ECO:0000313" key="11">
    <source>
        <dbReference type="EMBL" id="TYC61374.1"/>
    </source>
</evidence>
<accession>A0A6C2D655</accession>
<dbReference type="PANTHER" id="PTHR21666">
    <property type="entry name" value="PEPTIDASE-RELATED"/>
    <property type="match status" value="1"/>
</dbReference>
<evidence type="ECO:0000256" key="3">
    <source>
        <dbReference type="ARBA" id="ARBA00022670"/>
    </source>
</evidence>
<keyword evidence="8" id="KW-1133">Transmembrane helix</keyword>
<evidence type="ECO:0000256" key="5">
    <source>
        <dbReference type="ARBA" id="ARBA00022801"/>
    </source>
</evidence>
<dbReference type="EMBL" id="SDKK01000003">
    <property type="protein sequence ID" value="TYC61374.1"/>
    <property type="molecule type" value="Genomic_DNA"/>
</dbReference>
<dbReference type="RefSeq" id="WP_148577908.1">
    <property type="nucleotide sequence ID" value="NZ_SDKK01000003.1"/>
</dbReference>
<keyword evidence="6" id="KW-0862">Zinc</keyword>
<evidence type="ECO:0000256" key="8">
    <source>
        <dbReference type="SAM" id="Phobius"/>
    </source>
</evidence>
<keyword evidence="8" id="KW-0472">Membrane</keyword>
<keyword evidence="8" id="KW-0812">Transmembrane</keyword>
<dbReference type="Gene3D" id="3.10.450.350">
    <property type="match status" value="2"/>
</dbReference>
<comment type="caution">
    <text evidence="11">The sequence shown here is derived from an EMBL/GenBank/DDBJ whole genome shotgun (WGS) entry which is preliminary data.</text>
</comment>
<dbReference type="PANTHER" id="PTHR21666:SF288">
    <property type="entry name" value="CELL DIVISION PROTEIN YTFB"/>
    <property type="match status" value="1"/>
</dbReference>